<gene>
    <name evidence="6" type="ORF">SAMN05216552_1008140</name>
</gene>
<dbReference type="Gene3D" id="3.20.20.30">
    <property type="entry name" value="Luciferase-like domain"/>
    <property type="match status" value="1"/>
</dbReference>
<dbReference type="GO" id="GO:0046306">
    <property type="term" value="P:alkanesulfonate catabolic process"/>
    <property type="evidence" value="ECO:0007669"/>
    <property type="project" value="TreeGrafter"/>
</dbReference>
<keyword evidence="4" id="KW-0503">Monooxygenase</keyword>
<evidence type="ECO:0000256" key="4">
    <source>
        <dbReference type="ARBA" id="ARBA00023033"/>
    </source>
</evidence>
<name>A0A1I7IM41_9BURK</name>
<keyword evidence="3" id="KW-0560">Oxidoreductase</keyword>
<dbReference type="PANTHER" id="PTHR42847:SF4">
    <property type="entry name" value="ALKANESULFONATE MONOOXYGENASE-RELATED"/>
    <property type="match status" value="1"/>
</dbReference>
<evidence type="ECO:0000256" key="1">
    <source>
        <dbReference type="ARBA" id="ARBA00022630"/>
    </source>
</evidence>
<evidence type="ECO:0000256" key="3">
    <source>
        <dbReference type="ARBA" id="ARBA00023002"/>
    </source>
</evidence>
<evidence type="ECO:0000256" key="2">
    <source>
        <dbReference type="ARBA" id="ARBA00022643"/>
    </source>
</evidence>
<protein>
    <submittedName>
        <fullName evidence="6">Pyrimidine oxygenase</fullName>
    </submittedName>
</protein>
<dbReference type="InterPro" id="IPR036661">
    <property type="entry name" value="Luciferase-like_sf"/>
</dbReference>
<dbReference type="OrthoDB" id="9814695at2"/>
<proteinExistence type="predicted"/>
<dbReference type="RefSeq" id="WP_093555604.1">
    <property type="nucleotide sequence ID" value="NZ_FPBO01000008.1"/>
</dbReference>
<dbReference type="Pfam" id="PF00296">
    <property type="entry name" value="Bac_luciferase"/>
    <property type="match status" value="1"/>
</dbReference>
<dbReference type="InterPro" id="IPR011251">
    <property type="entry name" value="Luciferase-like_dom"/>
</dbReference>
<evidence type="ECO:0000259" key="5">
    <source>
        <dbReference type="Pfam" id="PF00296"/>
    </source>
</evidence>
<dbReference type="AlphaFoldDB" id="A0A1I7IM41"/>
<sequence length="352" mass="38497">MECSKEFGVFLPIAKGGWIISRNTPLLDASYQQNREAAILADEIGLDFIMSMAKWRGFGGDTQHWDASLDSVTMMAGIAEATRHARIIATMHAGLHNPAVVAKMISTLDQISGGRAGLNIVSGSFKDEFEQMGAWDASLDHDERYAMTSEWTSLIKMLWSEPRVSCDGKFFTLKDCISDPKPVSKPRPFLVCAGQSERGLRFSVRNTDACFIGGKDDEETRKISLRAKALAQELNTSIKTFCMSTVICADTDAEAAALAEHYRAGLDVDAVKGMMRSFGVDVGGQNNAMVERANNAFMTHTTIGNPAACRSQLSALLRNCELDGVMLIFPEYAAGLTRFGRDVLPQLRAEFA</sequence>
<feature type="domain" description="Luciferase-like" evidence="5">
    <location>
        <begin position="6"/>
        <end position="315"/>
    </location>
</feature>
<dbReference type="SUPFAM" id="SSF51679">
    <property type="entry name" value="Bacterial luciferase-like"/>
    <property type="match status" value="1"/>
</dbReference>
<evidence type="ECO:0000313" key="6">
    <source>
        <dbReference type="EMBL" id="SFU74011.1"/>
    </source>
</evidence>
<dbReference type="PANTHER" id="PTHR42847">
    <property type="entry name" value="ALKANESULFONATE MONOOXYGENASE"/>
    <property type="match status" value="1"/>
</dbReference>
<dbReference type="GO" id="GO:0008726">
    <property type="term" value="F:alkanesulfonate monooxygenase activity"/>
    <property type="evidence" value="ECO:0007669"/>
    <property type="project" value="TreeGrafter"/>
</dbReference>
<dbReference type="InterPro" id="IPR050172">
    <property type="entry name" value="SsuD_RutA_monooxygenase"/>
</dbReference>
<keyword evidence="2" id="KW-0288">FMN</keyword>
<keyword evidence="7" id="KW-1185">Reference proteome</keyword>
<organism evidence="6 7">
    <name type="scientific">Pseudoduganella namucuonensis</name>
    <dbReference type="NCBI Taxonomy" id="1035707"/>
    <lineage>
        <taxon>Bacteria</taxon>
        <taxon>Pseudomonadati</taxon>
        <taxon>Pseudomonadota</taxon>
        <taxon>Betaproteobacteria</taxon>
        <taxon>Burkholderiales</taxon>
        <taxon>Oxalobacteraceae</taxon>
        <taxon>Telluria group</taxon>
        <taxon>Pseudoduganella</taxon>
    </lineage>
</organism>
<dbReference type="Proteomes" id="UP000199391">
    <property type="component" value="Unassembled WGS sequence"/>
</dbReference>
<dbReference type="CDD" id="cd01094">
    <property type="entry name" value="Alkanesulfonate_monoxygenase"/>
    <property type="match status" value="1"/>
</dbReference>
<evidence type="ECO:0000313" key="7">
    <source>
        <dbReference type="Proteomes" id="UP000199391"/>
    </source>
</evidence>
<dbReference type="EMBL" id="FPBO01000008">
    <property type="protein sequence ID" value="SFU74011.1"/>
    <property type="molecule type" value="Genomic_DNA"/>
</dbReference>
<dbReference type="STRING" id="1035707.SAMN05216552_1008140"/>
<keyword evidence="1" id="KW-0285">Flavoprotein</keyword>
<accession>A0A1I7IM41</accession>
<reference evidence="7" key="1">
    <citation type="submission" date="2016-10" db="EMBL/GenBank/DDBJ databases">
        <authorList>
            <person name="Varghese N."/>
            <person name="Submissions S."/>
        </authorList>
    </citation>
    <scope>NUCLEOTIDE SEQUENCE [LARGE SCALE GENOMIC DNA]</scope>
    <source>
        <strain evidence="7">CGMCC 1.11014</strain>
    </source>
</reference>